<dbReference type="AlphaFoldDB" id="E9SER6"/>
<reference evidence="1 2" key="1">
    <citation type="submission" date="2011-02" db="EMBL/GenBank/DDBJ databases">
        <authorList>
            <person name="Nelson K.E."/>
            <person name="Sutton G."/>
            <person name="Torralba M."/>
            <person name="Durkin S."/>
            <person name="Harkins D."/>
            <person name="Montgomery R."/>
            <person name="Ziemer C."/>
            <person name="Klaassens E."/>
            <person name="Ocuiv P."/>
            <person name="Morrison M."/>
        </authorList>
    </citation>
    <scope>NUCLEOTIDE SEQUENCE [LARGE SCALE GENOMIC DNA]</scope>
    <source>
        <strain evidence="1 2">8</strain>
    </source>
</reference>
<evidence type="ECO:0000313" key="1">
    <source>
        <dbReference type="EMBL" id="EGC02245.1"/>
    </source>
</evidence>
<keyword evidence="2" id="KW-1185">Reference proteome</keyword>
<organism evidence="1 2">
    <name type="scientific">Ruminococcus albus 8</name>
    <dbReference type="NCBI Taxonomy" id="246199"/>
    <lineage>
        <taxon>Bacteria</taxon>
        <taxon>Bacillati</taxon>
        <taxon>Bacillota</taxon>
        <taxon>Clostridia</taxon>
        <taxon>Eubacteriales</taxon>
        <taxon>Oscillospiraceae</taxon>
        <taxon>Ruminococcus</taxon>
    </lineage>
</organism>
<sequence length="120" mass="13515">MTVEEIVKKYGRSISEKLADFLFTDVGDSDDIALIKGFLAADDTEKKLKYGDMLNTDTKRVGIFLDGNQYIIASDGKTVHIIDAVAEEFGSSPAESFVTLAEMYFLLDHKEEFIHYVKEH</sequence>
<dbReference type="RefSeq" id="WP_002851208.1">
    <property type="nucleotide sequence ID" value="NZ_ADKM02000100.1"/>
</dbReference>
<dbReference type="EMBL" id="ADKM02000100">
    <property type="protein sequence ID" value="EGC02245.1"/>
    <property type="molecule type" value="Genomic_DNA"/>
</dbReference>
<protein>
    <submittedName>
        <fullName evidence="1">Conserved domain protein</fullName>
    </submittedName>
</protein>
<dbReference type="Proteomes" id="UP000004259">
    <property type="component" value="Unassembled WGS sequence"/>
</dbReference>
<comment type="caution">
    <text evidence="1">The sequence shown here is derived from an EMBL/GenBank/DDBJ whole genome shotgun (WGS) entry which is preliminary data.</text>
</comment>
<dbReference type="OrthoDB" id="1827292at2"/>
<dbReference type="eggNOG" id="ENOG50331WX">
    <property type="taxonomic scope" value="Bacteria"/>
</dbReference>
<dbReference type="STRING" id="246199.CUS_5825"/>
<name>E9SER6_RUMAL</name>
<gene>
    <name evidence="1" type="ORF">CUS_5825</name>
</gene>
<accession>E9SER6</accession>
<proteinExistence type="predicted"/>
<evidence type="ECO:0000313" key="2">
    <source>
        <dbReference type="Proteomes" id="UP000004259"/>
    </source>
</evidence>